<keyword evidence="2" id="KW-0808">Transferase</keyword>
<dbReference type="AlphaFoldDB" id="A0AAC9D3E0"/>
<evidence type="ECO:0000256" key="7">
    <source>
        <dbReference type="ARBA" id="ARBA00063809"/>
    </source>
</evidence>
<evidence type="ECO:0000313" key="16">
    <source>
        <dbReference type="Proteomes" id="UP000093276"/>
    </source>
</evidence>
<dbReference type="EC" id="2.7.7.80" evidence="8"/>
<dbReference type="GO" id="GO:0061605">
    <property type="term" value="F:molybdopterin-synthase adenylyltransferase activity"/>
    <property type="evidence" value="ECO:0007669"/>
    <property type="project" value="UniProtKB-EC"/>
</dbReference>
<dbReference type="GO" id="GO:0005829">
    <property type="term" value="C:cytosol"/>
    <property type="evidence" value="ECO:0007669"/>
    <property type="project" value="TreeGrafter"/>
</dbReference>
<evidence type="ECO:0000256" key="2">
    <source>
        <dbReference type="ARBA" id="ARBA00022679"/>
    </source>
</evidence>
<reference evidence="15 16" key="1">
    <citation type="submission" date="2016-08" db="EMBL/GenBank/DDBJ databases">
        <title>Complete genome sequence of Flavobacterium johnsoniae strain GSE09, a volatile-producing biocontrol agent isolated from cucumber (Cucumis sativus).</title>
        <authorList>
            <person name="Jeong J.-J."/>
            <person name="Oh J.Y."/>
            <person name="Jim Y.J."/>
            <person name="Sang M.K."/>
            <person name="Kim K.D."/>
        </authorList>
    </citation>
    <scope>NUCLEOTIDE SEQUENCE [LARGE SCALE GENOMIC DNA]</scope>
    <source>
        <strain evidence="15 16">GSE09</strain>
    </source>
</reference>
<dbReference type="InterPro" id="IPR036873">
    <property type="entry name" value="Rhodanese-like_dom_sf"/>
</dbReference>
<name>A0AAC9D3E0_9FLAO</name>
<evidence type="ECO:0000256" key="11">
    <source>
        <dbReference type="ARBA" id="ARBA00075328"/>
    </source>
</evidence>
<dbReference type="InterPro" id="IPR045886">
    <property type="entry name" value="ThiF/MoeB/HesA"/>
</dbReference>
<feature type="domain" description="Rhodanese" evidence="14">
    <location>
        <begin position="267"/>
        <end position="355"/>
    </location>
</feature>
<dbReference type="GO" id="GO:0005524">
    <property type="term" value="F:ATP binding"/>
    <property type="evidence" value="ECO:0007669"/>
    <property type="project" value="UniProtKB-KW"/>
</dbReference>
<dbReference type="InterPro" id="IPR001763">
    <property type="entry name" value="Rhodanese-like_dom"/>
</dbReference>
<evidence type="ECO:0000259" key="14">
    <source>
        <dbReference type="PROSITE" id="PS50206"/>
    </source>
</evidence>
<dbReference type="FunFam" id="3.40.50.720:FF:000033">
    <property type="entry name" value="Adenylyltransferase and sulfurtransferase MOCS3"/>
    <property type="match status" value="1"/>
</dbReference>
<evidence type="ECO:0000256" key="4">
    <source>
        <dbReference type="ARBA" id="ARBA00022840"/>
    </source>
</evidence>
<dbReference type="PANTHER" id="PTHR10953:SF102">
    <property type="entry name" value="ADENYLYLTRANSFERASE AND SULFURTRANSFERASE MOCS3"/>
    <property type="match status" value="1"/>
</dbReference>
<dbReference type="PROSITE" id="PS50206">
    <property type="entry name" value="RHODANESE_3"/>
    <property type="match status" value="1"/>
</dbReference>
<dbReference type="CDD" id="cd00757">
    <property type="entry name" value="ThiF_MoeB_HesA_family"/>
    <property type="match status" value="1"/>
</dbReference>
<keyword evidence="4" id="KW-0067">ATP-binding</keyword>
<evidence type="ECO:0000256" key="13">
    <source>
        <dbReference type="SAM" id="Phobius"/>
    </source>
</evidence>
<dbReference type="SUPFAM" id="SSF69572">
    <property type="entry name" value="Activating enzymes of the ubiquitin-like proteins"/>
    <property type="match status" value="1"/>
</dbReference>
<evidence type="ECO:0000256" key="3">
    <source>
        <dbReference type="ARBA" id="ARBA00022741"/>
    </source>
</evidence>
<dbReference type="KEGG" id="fjg:BB050_02950"/>
<dbReference type="CDD" id="cd00158">
    <property type="entry name" value="RHOD"/>
    <property type="match status" value="1"/>
</dbReference>
<dbReference type="Gene3D" id="3.40.250.10">
    <property type="entry name" value="Rhodanese-like domain"/>
    <property type="match status" value="1"/>
</dbReference>
<accession>A0AAC9D3E0</accession>
<dbReference type="GeneID" id="32308822"/>
<keyword evidence="13" id="KW-1133">Transmembrane helix</keyword>
<dbReference type="GO" id="GO:0008641">
    <property type="term" value="F:ubiquitin-like modifier activating enzyme activity"/>
    <property type="evidence" value="ECO:0007669"/>
    <property type="project" value="InterPro"/>
</dbReference>
<sequence length="364" mass="40822">MSSSTRYNRQIILPEIGEEGQEKLSRSKVLVIGAGGLGAAILPYLASAGVGEIEIVDHDVIEISNLQRQVIYKTEAIGKSKAKEAKAMIAELNPLVKVKAISEKLSGRNAISLFEKYDIVVDATDNIAIKYLINDACLVTDKPMVYGSIFRFQGQVSVFNYKNGPTYRCLYPEENLNAANCEEAGVLGVSVGIIGMLQANEVLKMILGIGAILSGKILVYNTLNNEQQKYDFEKNDFQTITREAFEEKYNKCEVEEVSFESVLNEMDNDEVLFLDVRNVDESPKISLKNQIQIPLMHLESKLEKLDKKQTIYIFCQSGIRSKIAFELLQKHRFKNIKSIAGGALAMRNLLEEKKDSHEFTNFIF</sequence>
<dbReference type="PANTHER" id="PTHR10953">
    <property type="entry name" value="UBIQUITIN-ACTIVATING ENZYME E1"/>
    <property type="match status" value="1"/>
</dbReference>
<dbReference type="RefSeq" id="WP_066034043.1">
    <property type="nucleotide sequence ID" value="NZ_CP016907.1"/>
</dbReference>
<gene>
    <name evidence="15" type="primary">moeZ_4</name>
    <name evidence="15" type="ORF">BB050_02950</name>
</gene>
<feature type="transmembrane region" description="Helical" evidence="13">
    <location>
        <begin position="29"/>
        <end position="46"/>
    </location>
</feature>
<evidence type="ECO:0000256" key="1">
    <source>
        <dbReference type="ARBA" id="ARBA00009919"/>
    </source>
</evidence>
<proteinExistence type="inferred from homology"/>
<dbReference type="GO" id="GO:0004792">
    <property type="term" value="F:thiosulfate-cyanide sulfurtransferase activity"/>
    <property type="evidence" value="ECO:0007669"/>
    <property type="project" value="TreeGrafter"/>
</dbReference>
<keyword evidence="15" id="KW-0548">Nucleotidyltransferase</keyword>
<dbReference type="EMBL" id="CP016907">
    <property type="protein sequence ID" value="AOC96043.1"/>
    <property type="molecule type" value="Genomic_DNA"/>
</dbReference>
<dbReference type="NCBIfam" id="NF004281">
    <property type="entry name" value="PRK05690.1"/>
    <property type="match status" value="1"/>
</dbReference>
<comment type="function">
    <text evidence="6">Catalyzes the adenylation by ATP of the carboxyl group of the C-terminal glycine of sulfur carrier protein MoaD.</text>
</comment>
<evidence type="ECO:0000313" key="15">
    <source>
        <dbReference type="EMBL" id="AOC96043.1"/>
    </source>
</evidence>
<dbReference type="Gene3D" id="3.40.50.720">
    <property type="entry name" value="NAD(P)-binding Rossmann-like Domain"/>
    <property type="match status" value="1"/>
</dbReference>
<comment type="catalytic activity">
    <reaction evidence="5">
        <text>[molybdopterin-synthase sulfur-carrier protein]-C-terminal Gly-Gly + ATP + H(+) = [molybdopterin-synthase sulfur-carrier protein]-C-terminal Gly-Gly-AMP + diphosphate</text>
        <dbReference type="Rhea" id="RHEA:43616"/>
        <dbReference type="Rhea" id="RHEA-COMP:12159"/>
        <dbReference type="Rhea" id="RHEA-COMP:12202"/>
        <dbReference type="ChEBI" id="CHEBI:15378"/>
        <dbReference type="ChEBI" id="CHEBI:30616"/>
        <dbReference type="ChEBI" id="CHEBI:33019"/>
        <dbReference type="ChEBI" id="CHEBI:90618"/>
        <dbReference type="ChEBI" id="CHEBI:90778"/>
        <dbReference type="EC" id="2.7.7.80"/>
    </reaction>
</comment>
<comment type="similarity">
    <text evidence="1">Belongs to the HesA/MoeB/ThiF family.</text>
</comment>
<dbReference type="Proteomes" id="UP000093276">
    <property type="component" value="Chromosome"/>
</dbReference>
<dbReference type="InterPro" id="IPR035985">
    <property type="entry name" value="Ubiquitin-activating_enz"/>
</dbReference>
<evidence type="ECO:0000256" key="10">
    <source>
        <dbReference type="ARBA" id="ARBA00075110"/>
    </source>
</evidence>
<dbReference type="GO" id="GO:0008146">
    <property type="term" value="F:sulfotransferase activity"/>
    <property type="evidence" value="ECO:0007669"/>
    <property type="project" value="TreeGrafter"/>
</dbReference>
<evidence type="ECO:0000256" key="6">
    <source>
        <dbReference type="ARBA" id="ARBA00055169"/>
    </source>
</evidence>
<evidence type="ECO:0000256" key="9">
    <source>
        <dbReference type="ARBA" id="ARBA00073635"/>
    </source>
</evidence>
<protein>
    <recommendedName>
        <fullName evidence="9">Molybdopterin-synthase adenylyltransferase</fullName>
        <ecNumber evidence="8">2.7.7.80</ecNumber>
    </recommendedName>
    <alternativeName>
        <fullName evidence="12">MoaD protein adenylase</fullName>
    </alternativeName>
    <alternativeName>
        <fullName evidence="10">Molybdopterin-converting factor subunit 1 adenylase</fullName>
    </alternativeName>
    <alternativeName>
        <fullName evidence="11">Sulfur carrier protein MoaD adenylyltransferase</fullName>
    </alternativeName>
</protein>
<dbReference type="Pfam" id="PF00899">
    <property type="entry name" value="ThiF"/>
    <property type="match status" value="1"/>
</dbReference>
<comment type="subunit">
    <text evidence="7">Homodimer. Forms a stable heterotetrameric complex of 2 MoeB and 2 MoaD during adenylation of MoaD.</text>
</comment>
<dbReference type="Pfam" id="PF00581">
    <property type="entry name" value="Rhodanese"/>
    <property type="match status" value="1"/>
</dbReference>
<keyword evidence="13" id="KW-0472">Membrane</keyword>
<dbReference type="SMART" id="SM00450">
    <property type="entry name" value="RHOD"/>
    <property type="match status" value="1"/>
</dbReference>
<keyword evidence="13" id="KW-0812">Transmembrane</keyword>
<keyword evidence="3" id="KW-0547">Nucleotide-binding</keyword>
<evidence type="ECO:0000256" key="5">
    <source>
        <dbReference type="ARBA" id="ARBA00052218"/>
    </source>
</evidence>
<organism evidence="15 16">
    <name type="scientific">Flavobacterium anhuiense</name>
    <dbReference type="NCBI Taxonomy" id="459526"/>
    <lineage>
        <taxon>Bacteria</taxon>
        <taxon>Pseudomonadati</taxon>
        <taxon>Bacteroidota</taxon>
        <taxon>Flavobacteriia</taxon>
        <taxon>Flavobacteriales</taxon>
        <taxon>Flavobacteriaceae</taxon>
        <taxon>Flavobacterium</taxon>
    </lineage>
</organism>
<dbReference type="InterPro" id="IPR000594">
    <property type="entry name" value="ThiF_NAD_FAD-bd"/>
</dbReference>
<evidence type="ECO:0000256" key="8">
    <source>
        <dbReference type="ARBA" id="ARBA00066884"/>
    </source>
</evidence>
<evidence type="ECO:0000256" key="12">
    <source>
        <dbReference type="ARBA" id="ARBA00078531"/>
    </source>
</evidence>